<feature type="transmembrane region" description="Helical" evidence="6">
    <location>
        <begin position="122"/>
        <end position="142"/>
    </location>
</feature>
<keyword evidence="4 6" id="KW-1133">Transmembrane helix</keyword>
<evidence type="ECO:0000256" key="3">
    <source>
        <dbReference type="ARBA" id="ARBA00022692"/>
    </source>
</evidence>
<comment type="subcellular location">
    <subcellularLocation>
        <location evidence="1">Cell membrane</location>
        <topology evidence="1">Multi-pass membrane protein</topology>
    </subcellularLocation>
</comment>
<reference evidence="7" key="1">
    <citation type="submission" date="2013-04" db="EMBL/GenBank/DDBJ databases">
        <title>The genome sequencing project of 58 acetic acid bacteria.</title>
        <authorList>
            <person name="Okamoto-Kainuma A."/>
            <person name="Ishikawa M."/>
            <person name="Umino S."/>
            <person name="Koizumi Y."/>
            <person name="Shiwa Y."/>
            <person name="Yoshikawa H."/>
            <person name="Matsutani M."/>
            <person name="Matsushita K."/>
        </authorList>
    </citation>
    <scope>NUCLEOTIDE SEQUENCE</scope>
    <source>
        <strain evidence="7">DSM 15669</strain>
    </source>
</reference>
<dbReference type="InterPro" id="IPR001123">
    <property type="entry name" value="LeuE-type"/>
</dbReference>
<dbReference type="PANTHER" id="PTHR30086">
    <property type="entry name" value="ARGININE EXPORTER PROTEIN ARGO"/>
    <property type="match status" value="1"/>
</dbReference>
<protein>
    <submittedName>
        <fullName evidence="7">Lysine/threonine exporter protein LysE</fullName>
    </submittedName>
</protein>
<evidence type="ECO:0000313" key="8">
    <source>
        <dbReference type="Proteomes" id="UP001062901"/>
    </source>
</evidence>
<evidence type="ECO:0000256" key="4">
    <source>
        <dbReference type="ARBA" id="ARBA00022989"/>
    </source>
</evidence>
<proteinExistence type="predicted"/>
<dbReference type="EMBL" id="BAQD01000087">
    <property type="protein sequence ID" value="GBQ08340.1"/>
    <property type="molecule type" value="Genomic_DNA"/>
</dbReference>
<keyword evidence="2" id="KW-1003">Cell membrane</keyword>
<evidence type="ECO:0000256" key="1">
    <source>
        <dbReference type="ARBA" id="ARBA00004651"/>
    </source>
</evidence>
<gene>
    <name evidence="7" type="ORF">AA15669_1742</name>
</gene>
<dbReference type="PANTHER" id="PTHR30086:SF19">
    <property type="entry name" value="THREONINE EFFLUX PROTEIN"/>
    <property type="match status" value="1"/>
</dbReference>
<evidence type="ECO:0000313" key="7">
    <source>
        <dbReference type="EMBL" id="GBQ08340.1"/>
    </source>
</evidence>
<comment type="caution">
    <text evidence="7">The sequence shown here is derived from an EMBL/GenBank/DDBJ whole genome shotgun (WGS) entry which is preliminary data.</text>
</comment>
<keyword evidence="3 6" id="KW-0812">Transmembrane</keyword>
<organism evidence="7 8">
    <name type="scientific">Saccharibacter floricola DSM 15669</name>
    <dbReference type="NCBI Taxonomy" id="1123227"/>
    <lineage>
        <taxon>Bacteria</taxon>
        <taxon>Pseudomonadati</taxon>
        <taxon>Pseudomonadota</taxon>
        <taxon>Alphaproteobacteria</taxon>
        <taxon>Acetobacterales</taxon>
        <taxon>Acetobacteraceae</taxon>
        <taxon>Saccharibacter</taxon>
    </lineage>
</organism>
<sequence>MVLHTALMQGRIAALKVSCGITLAIGLWGLAGFFGIHALFEASPLLYTLLKISGGLYLCYLGVQLIRQGMTKDPVPFHSTNDSSQATQHSFRTGILTNLANPKAPIFTSSLFATSIPTHTPLYAGLSCVGLMMGLSLLWFSGVALLVSHHPVAAQFQRFRHWIDRLSGATLFILGGHFISSRSS</sequence>
<feature type="transmembrane region" description="Helical" evidence="6">
    <location>
        <begin position="12"/>
        <end position="39"/>
    </location>
</feature>
<feature type="transmembrane region" description="Helical" evidence="6">
    <location>
        <begin position="45"/>
        <end position="63"/>
    </location>
</feature>
<keyword evidence="5 6" id="KW-0472">Membrane</keyword>
<dbReference type="Pfam" id="PF01810">
    <property type="entry name" value="LysE"/>
    <property type="match status" value="1"/>
</dbReference>
<dbReference type="Proteomes" id="UP001062901">
    <property type="component" value="Unassembled WGS sequence"/>
</dbReference>
<name>A0ABQ0P0M6_9PROT</name>
<keyword evidence="8" id="KW-1185">Reference proteome</keyword>
<evidence type="ECO:0000256" key="6">
    <source>
        <dbReference type="SAM" id="Phobius"/>
    </source>
</evidence>
<feature type="transmembrane region" description="Helical" evidence="6">
    <location>
        <begin position="162"/>
        <end position="180"/>
    </location>
</feature>
<evidence type="ECO:0000256" key="2">
    <source>
        <dbReference type="ARBA" id="ARBA00022475"/>
    </source>
</evidence>
<evidence type="ECO:0000256" key="5">
    <source>
        <dbReference type="ARBA" id="ARBA00023136"/>
    </source>
</evidence>
<accession>A0ABQ0P0M6</accession>